<dbReference type="GO" id="GO:0003735">
    <property type="term" value="F:structural constituent of ribosome"/>
    <property type="evidence" value="ECO:0007669"/>
    <property type="project" value="TreeGrafter"/>
</dbReference>
<evidence type="ECO:0000256" key="2">
    <source>
        <dbReference type="ARBA" id="ARBA00044129"/>
    </source>
</evidence>
<dbReference type="Pfam" id="PF00829">
    <property type="entry name" value="Ribosomal_L21p"/>
    <property type="match status" value="1"/>
</dbReference>
<keyword evidence="5" id="KW-1185">Reference proteome</keyword>
<dbReference type="GO" id="GO:0005762">
    <property type="term" value="C:mitochondrial large ribosomal subunit"/>
    <property type="evidence" value="ECO:0007669"/>
    <property type="project" value="TreeGrafter"/>
</dbReference>
<feature type="region of interest" description="Disordered" evidence="3">
    <location>
        <begin position="46"/>
        <end position="74"/>
    </location>
</feature>
<evidence type="ECO:0000256" key="3">
    <source>
        <dbReference type="SAM" id="MobiDB-lite"/>
    </source>
</evidence>
<dbReference type="OrthoDB" id="5994at2759"/>
<dbReference type="PANTHER" id="PTHR21349:SF0">
    <property type="entry name" value="LARGE RIBOSOMAL SUBUNIT PROTEIN BL21M"/>
    <property type="match status" value="1"/>
</dbReference>
<evidence type="ECO:0000313" key="4">
    <source>
        <dbReference type="EMBL" id="KAF9735730.1"/>
    </source>
</evidence>
<dbReference type="AlphaFoldDB" id="A0A9P6KR33"/>
<dbReference type="EMBL" id="WJXW01000005">
    <property type="protein sequence ID" value="KAF9735730.1"/>
    <property type="molecule type" value="Genomic_DNA"/>
</dbReference>
<dbReference type="InterPro" id="IPR028909">
    <property type="entry name" value="bL21-like"/>
</dbReference>
<sequence>MALFARTLRASLLDARPVLQSTRALTTVSHTLETGNVPDALLHSHQHTSSNLEQKVEAPPSPPHMPPSSTVPAAPNARQDVVTTHLTPSIRQLLPLLTSQPAHYITAHIHGHPYLLTPGDTLRLPFLMPNVEAGDVLRLNRATHIGSRDYTLKAPAAIKGTADHGKIVHYLDERLFTCRATVVGVESEPMRIMEKTKRRQRHVKHVFSKHKYTVLRVGEVEVKTLEEYEEVLKKDGEA</sequence>
<name>A0A9P6KR33_9PLEO</name>
<proteinExistence type="inferred from homology"/>
<protein>
    <recommendedName>
        <fullName evidence="2">Large ribosomal subunit protein bL21m</fullName>
    </recommendedName>
</protein>
<reference evidence="4" key="1">
    <citation type="journal article" date="2020" name="Mol. Plant Microbe Interact.">
        <title>Genome Sequence of the Biocontrol Agent Coniothyrium minitans strain Conio (IMI 134523).</title>
        <authorList>
            <person name="Patel D."/>
            <person name="Shittu T.A."/>
            <person name="Baroncelli R."/>
            <person name="Muthumeenakshi S."/>
            <person name="Osborne T.H."/>
            <person name="Janganan T.K."/>
            <person name="Sreenivasaprasad S."/>
        </authorList>
    </citation>
    <scope>NUCLEOTIDE SEQUENCE</scope>
    <source>
        <strain evidence="4">Conio</strain>
    </source>
</reference>
<gene>
    <name evidence="4" type="ORF">PMIN01_05645</name>
</gene>
<accession>A0A9P6KR33</accession>
<dbReference type="SUPFAM" id="SSF141091">
    <property type="entry name" value="L21p-like"/>
    <property type="match status" value="1"/>
</dbReference>
<dbReference type="InterPro" id="IPR036164">
    <property type="entry name" value="bL21-like_sf"/>
</dbReference>
<evidence type="ECO:0000313" key="5">
    <source>
        <dbReference type="Proteomes" id="UP000756921"/>
    </source>
</evidence>
<dbReference type="Proteomes" id="UP000756921">
    <property type="component" value="Unassembled WGS sequence"/>
</dbReference>
<comment type="caution">
    <text evidence="4">The sequence shown here is derived from an EMBL/GenBank/DDBJ whole genome shotgun (WGS) entry which is preliminary data.</text>
</comment>
<dbReference type="PANTHER" id="PTHR21349">
    <property type="entry name" value="50S RIBOSOMAL PROTEIN L21"/>
    <property type="match status" value="1"/>
</dbReference>
<organism evidence="4 5">
    <name type="scientific">Paraphaeosphaeria minitans</name>
    <dbReference type="NCBI Taxonomy" id="565426"/>
    <lineage>
        <taxon>Eukaryota</taxon>
        <taxon>Fungi</taxon>
        <taxon>Dikarya</taxon>
        <taxon>Ascomycota</taxon>
        <taxon>Pezizomycotina</taxon>
        <taxon>Dothideomycetes</taxon>
        <taxon>Pleosporomycetidae</taxon>
        <taxon>Pleosporales</taxon>
        <taxon>Massarineae</taxon>
        <taxon>Didymosphaeriaceae</taxon>
        <taxon>Paraphaeosphaeria</taxon>
    </lineage>
</organism>
<comment type="similarity">
    <text evidence="1">Belongs to the bacterial ribosomal protein bL21 family.</text>
</comment>
<evidence type="ECO:0000256" key="1">
    <source>
        <dbReference type="ARBA" id="ARBA00008563"/>
    </source>
</evidence>